<keyword evidence="3" id="KW-1185">Reference proteome</keyword>
<dbReference type="KEGG" id="nph:NP_3642A"/>
<dbReference type="Proteomes" id="UP000002698">
    <property type="component" value="Chromosome"/>
</dbReference>
<feature type="compositionally biased region" description="Polar residues" evidence="1">
    <location>
        <begin position="49"/>
        <end position="60"/>
    </location>
</feature>
<accession>A0A1U7EZP9</accession>
<dbReference type="eggNOG" id="arCOG06216">
    <property type="taxonomic scope" value="Archaea"/>
</dbReference>
<dbReference type="InterPro" id="IPR043828">
    <property type="entry name" value="DUF5805"/>
</dbReference>
<dbReference type="GeneID" id="3701833"/>
<feature type="region of interest" description="Disordered" evidence="1">
    <location>
        <begin position="44"/>
        <end position="75"/>
    </location>
</feature>
<dbReference type="EnsemblBacteria" id="CCI69573">
    <property type="protein sequence ID" value="CCI69573"/>
    <property type="gene ID" value="NP_3642A"/>
</dbReference>
<dbReference type="RefSeq" id="WP_049939621.1">
    <property type="nucleotide sequence ID" value="NC_007426.1"/>
</dbReference>
<organism evidence="2 3">
    <name type="scientific">Natronomonas pharaonis (strain ATCC 35678 / DSM 2160 / CIP 103997 / JCM 8858 / NBRC 14720 / NCIMB 2260 / Gabara)</name>
    <name type="common">Halobacterium pharaonis</name>
    <dbReference type="NCBI Taxonomy" id="348780"/>
    <lineage>
        <taxon>Archaea</taxon>
        <taxon>Methanobacteriati</taxon>
        <taxon>Methanobacteriota</taxon>
        <taxon>Stenosarchaea group</taxon>
        <taxon>Halobacteria</taxon>
        <taxon>Halobacteriales</taxon>
        <taxon>Natronomonadaceae</taxon>
        <taxon>Natronomonas</taxon>
    </lineage>
</organism>
<proteinExistence type="predicted"/>
<evidence type="ECO:0000313" key="2">
    <source>
        <dbReference type="EMBL" id="CCI69573.1"/>
    </source>
</evidence>
<sequence length="137" mass="15216">MANGERVPVQTYVTEAQRDIWEREAKQRDMSRAEYVRTMVQAGRRSFELSETGTDTNGDSGNAGDAQVSDATPGVDGLEDRILDVLENEGVADWETLVAGVTDDIESRLDTTLERLQADNRVRYSGRRGGYTVVDDE</sequence>
<dbReference type="OrthoDB" id="210343at2157"/>
<reference evidence="2 3" key="1">
    <citation type="journal article" date="2005" name="Genome Res.">
        <title>Living with two extremes: conclusions from the genome sequence of Natronomonas pharaonis.</title>
        <authorList>
            <person name="Falb M."/>
            <person name="Pfeiffer F."/>
            <person name="Palm P."/>
            <person name="Rodewald K."/>
            <person name="Hickmann V."/>
            <person name="Tittor J."/>
            <person name="Oesterhelt D."/>
        </authorList>
    </citation>
    <scope>NUCLEOTIDE SEQUENCE [LARGE SCALE GENOMIC DNA]</scope>
    <source>
        <strain evidence="3">ATCC 35678 / DSM 2160 / CIP 103997 / JCM 8858 / NBRC 14720 / NCIMB 2260 / Gabara</strain>
    </source>
</reference>
<dbReference type="EMBL" id="CR936257">
    <property type="protein sequence ID" value="CCI69573.1"/>
    <property type="molecule type" value="Genomic_DNA"/>
</dbReference>
<evidence type="ECO:0000256" key="1">
    <source>
        <dbReference type="SAM" id="MobiDB-lite"/>
    </source>
</evidence>
<dbReference type="HOGENOM" id="CLU_159080_0_0_2"/>
<dbReference type="AlphaFoldDB" id="A0A1U7EZP9"/>
<protein>
    <submittedName>
        <fullName evidence="2">Uncharacterized protein</fullName>
    </submittedName>
</protein>
<name>A0A1U7EZP9_NATPD</name>
<dbReference type="Pfam" id="PF19121">
    <property type="entry name" value="DUF5805"/>
    <property type="match status" value="1"/>
</dbReference>
<gene>
    <name evidence="2" type="ordered locus">NP_3642A</name>
</gene>
<evidence type="ECO:0000313" key="3">
    <source>
        <dbReference type="Proteomes" id="UP000002698"/>
    </source>
</evidence>